<dbReference type="PROSITE" id="PS51149">
    <property type="entry name" value="GLY_RADICAL_2"/>
    <property type="match status" value="1"/>
</dbReference>
<evidence type="ECO:0000259" key="2">
    <source>
        <dbReference type="PROSITE" id="PS51149"/>
    </source>
</evidence>
<dbReference type="Gene3D" id="3.20.70.20">
    <property type="match status" value="1"/>
</dbReference>
<comment type="caution">
    <text evidence="3">The sequence shown here is derived from an EMBL/GenBank/DDBJ whole genome shotgun (WGS) entry which is preliminary data.</text>
</comment>
<reference evidence="3" key="1">
    <citation type="journal article" date="2014" name="Front. Microbiol.">
        <title>High frequency of phylogenetically diverse reductive dehalogenase-homologous genes in deep subseafloor sedimentary metagenomes.</title>
        <authorList>
            <person name="Kawai M."/>
            <person name="Futagami T."/>
            <person name="Toyoda A."/>
            <person name="Takaki Y."/>
            <person name="Nishi S."/>
            <person name="Hori S."/>
            <person name="Arai W."/>
            <person name="Tsubouchi T."/>
            <person name="Morono Y."/>
            <person name="Uchiyama I."/>
            <person name="Ito T."/>
            <person name="Fujiyama A."/>
            <person name="Inagaki F."/>
            <person name="Takami H."/>
        </authorList>
    </citation>
    <scope>NUCLEOTIDE SEQUENCE</scope>
    <source>
        <strain evidence="3">Expedition CK06-06</strain>
    </source>
</reference>
<dbReference type="Pfam" id="PF01228">
    <property type="entry name" value="Gly_radical"/>
    <property type="match status" value="1"/>
</dbReference>
<organism evidence="3">
    <name type="scientific">marine sediment metagenome</name>
    <dbReference type="NCBI Taxonomy" id="412755"/>
    <lineage>
        <taxon>unclassified sequences</taxon>
        <taxon>metagenomes</taxon>
        <taxon>ecological metagenomes</taxon>
    </lineage>
</organism>
<gene>
    <name evidence="3" type="ORF">S12H4_50987</name>
</gene>
<evidence type="ECO:0000256" key="1">
    <source>
        <dbReference type="ARBA" id="ARBA00022818"/>
    </source>
</evidence>
<dbReference type="GO" id="GO:0003824">
    <property type="term" value="F:catalytic activity"/>
    <property type="evidence" value="ECO:0007669"/>
    <property type="project" value="InterPro"/>
</dbReference>
<feature type="domain" description="Glycine radical" evidence="2">
    <location>
        <begin position="1"/>
        <end position="100"/>
    </location>
</feature>
<dbReference type="PANTHER" id="PTHR43641:SF2">
    <property type="entry name" value="DEHYDRATASE YBIW-RELATED"/>
    <property type="match status" value="1"/>
</dbReference>
<dbReference type="SUPFAM" id="SSF51998">
    <property type="entry name" value="PFL-like glycyl radical enzymes"/>
    <property type="match status" value="1"/>
</dbReference>
<dbReference type="InterPro" id="IPR051215">
    <property type="entry name" value="GRE"/>
</dbReference>
<dbReference type="EMBL" id="BARW01032178">
    <property type="protein sequence ID" value="GAJ10396.1"/>
    <property type="molecule type" value="Genomic_DNA"/>
</dbReference>
<dbReference type="InterPro" id="IPR001150">
    <property type="entry name" value="Gly_radical"/>
</dbReference>
<dbReference type="PANTHER" id="PTHR43641">
    <property type="entry name" value="FORMATE ACETYLTRANSFERASE 3-RELATED"/>
    <property type="match status" value="1"/>
</dbReference>
<name>X1VAR8_9ZZZZ</name>
<dbReference type="GO" id="GO:0005829">
    <property type="term" value="C:cytosol"/>
    <property type="evidence" value="ECO:0007669"/>
    <property type="project" value="TreeGrafter"/>
</dbReference>
<feature type="non-terminal residue" evidence="3">
    <location>
        <position position="1"/>
    </location>
</feature>
<evidence type="ECO:0000313" key="3">
    <source>
        <dbReference type="EMBL" id="GAJ10396.1"/>
    </source>
</evidence>
<sequence>AKIDTWRTTNGVAFNCKFTTAAVAGERELSKWSDLVRTYILLKGQSIQYTVVDNEALKAAQTHPEEYRDLIVRTGGYSAFFVELDKETQDSIIGRTEHQV</sequence>
<protein>
    <recommendedName>
        <fullName evidence="2">Glycine radical domain-containing protein</fullName>
    </recommendedName>
</protein>
<accession>X1VAR8</accession>
<keyword evidence="1" id="KW-0556">Organic radical</keyword>
<proteinExistence type="predicted"/>
<dbReference type="AlphaFoldDB" id="X1VAR8"/>